<proteinExistence type="predicted"/>
<keyword evidence="11" id="KW-1185">Reference proteome</keyword>
<dbReference type="Gene3D" id="1.10.510.10">
    <property type="entry name" value="Transferase(Phosphotransferase) domain 1"/>
    <property type="match status" value="2"/>
</dbReference>
<dbReference type="EMBL" id="KE145352">
    <property type="protein sequence ID" value="EPE36816.1"/>
    <property type="molecule type" value="Genomic_DNA"/>
</dbReference>
<keyword evidence="3" id="KW-0808">Transferase</keyword>
<name>S3DY41_GLAL2</name>
<dbReference type="GO" id="GO:0050684">
    <property type="term" value="P:regulation of mRNA processing"/>
    <property type="evidence" value="ECO:0007669"/>
    <property type="project" value="TreeGrafter"/>
</dbReference>
<gene>
    <name evidence="10" type="ORF">GLAREA_08979</name>
</gene>
<keyword evidence="6" id="KW-0067">ATP-binding</keyword>
<dbReference type="OMA" id="CHNDFGA"/>
<evidence type="ECO:0000256" key="3">
    <source>
        <dbReference type="ARBA" id="ARBA00022679"/>
    </source>
</evidence>
<dbReference type="Gene3D" id="3.30.200.20">
    <property type="entry name" value="Phosphorylase Kinase, domain 1"/>
    <property type="match status" value="1"/>
</dbReference>
<keyword evidence="4" id="KW-0547">Nucleotide-binding</keyword>
<dbReference type="PANTHER" id="PTHR47634:SF9">
    <property type="entry name" value="PROTEIN KINASE DOMAIN-CONTAINING PROTEIN-RELATED"/>
    <property type="match status" value="1"/>
</dbReference>
<feature type="domain" description="Protein kinase" evidence="9">
    <location>
        <begin position="54"/>
        <end position="348"/>
    </location>
</feature>
<dbReference type="OrthoDB" id="5979581at2759"/>
<reference evidence="10 11" key="1">
    <citation type="journal article" date="2013" name="BMC Genomics">
        <title>Genomics-driven discovery of the pneumocandin biosynthetic gene cluster in the fungus Glarea lozoyensis.</title>
        <authorList>
            <person name="Chen L."/>
            <person name="Yue Q."/>
            <person name="Zhang X."/>
            <person name="Xiang M."/>
            <person name="Wang C."/>
            <person name="Li S."/>
            <person name="Che Y."/>
            <person name="Ortiz-Lopez F.J."/>
            <person name="Bills G.F."/>
            <person name="Liu X."/>
            <person name="An Z."/>
        </authorList>
    </citation>
    <scope>NUCLEOTIDE SEQUENCE [LARGE SCALE GENOMIC DNA]</scope>
    <source>
        <strain evidence="11">ATCC 20868 / MF5171</strain>
    </source>
</reference>
<protein>
    <recommendedName>
        <fullName evidence="1">non-specific serine/threonine protein kinase</fullName>
        <ecNumber evidence="1">2.7.11.1</ecNumber>
    </recommendedName>
</protein>
<evidence type="ECO:0000256" key="6">
    <source>
        <dbReference type="ARBA" id="ARBA00022840"/>
    </source>
</evidence>
<dbReference type="PANTHER" id="PTHR47634">
    <property type="entry name" value="PROTEIN KINASE DOMAIN-CONTAINING PROTEIN-RELATED"/>
    <property type="match status" value="1"/>
</dbReference>
<dbReference type="KEGG" id="glz:GLAREA_08979"/>
<keyword evidence="2" id="KW-0723">Serine/threonine-protein kinase</keyword>
<dbReference type="Proteomes" id="UP000016922">
    <property type="component" value="Unassembled WGS sequence"/>
</dbReference>
<evidence type="ECO:0000313" key="10">
    <source>
        <dbReference type="EMBL" id="EPE36816.1"/>
    </source>
</evidence>
<evidence type="ECO:0000256" key="2">
    <source>
        <dbReference type="ARBA" id="ARBA00022527"/>
    </source>
</evidence>
<keyword evidence="5 10" id="KW-0418">Kinase</keyword>
<dbReference type="GO" id="GO:0004674">
    <property type="term" value="F:protein serine/threonine kinase activity"/>
    <property type="evidence" value="ECO:0007669"/>
    <property type="project" value="UniProtKB-KW"/>
</dbReference>
<dbReference type="SMART" id="SM00220">
    <property type="entry name" value="S_TKc"/>
    <property type="match status" value="1"/>
</dbReference>
<evidence type="ECO:0000259" key="9">
    <source>
        <dbReference type="SMART" id="SM00220"/>
    </source>
</evidence>
<dbReference type="GeneID" id="19468027"/>
<evidence type="ECO:0000256" key="5">
    <source>
        <dbReference type="ARBA" id="ARBA00022777"/>
    </source>
</evidence>
<evidence type="ECO:0000256" key="8">
    <source>
        <dbReference type="ARBA" id="ARBA00048679"/>
    </source>
</evidence>
<dbReference type="eggNOG" id="KOG1290">
    <property type="taxonomic scope" value="Eukaryota"/>
</dbReference>
<dbReference type="InterPro" id="IPR011009">
    <property type="entry name" value="Kinase-like_dom_sf"/>
</dbReference>
<accession>S3DY41</accession>
<dbReference type="EC" id="2.7.11.1" evidence="1"/>
<dbReference type="STRING" id="1116229.S3DY41"/>
<organism evidence="10 11">
    <name type="scientific">Glarea lozoyensis (strain ATCC 20868 / MF5171)</name>
    <dbReference type="NCBI Taxonomy" id="1116229"/>
    <lineage>
        <taxon>Eukaryota</taxon>
        <taxon>Fungi</taxon>
        <taxon>Dikarya</taxon>
        <taxon>Ascomycota</taxon>
        <taxon>Pezizomycotina</taxon>
        <taxon>Leotiomycetes</taxon>
        <taxon>Helotiales</taxon>
        <taxon>Helotiaceae</taxon>
        <taxon>Glarea</taxon>
    </lineage>
</organism>
<sequence>MCRSITQRQRSLIRSYKTPASLPLEIPIDEETIPNYDPRTFFHPNVGDILDHRYTLKAKIGWGTSSTVWLAQDTGGLSSRYVAIKINGCKYASRKAARHELKVSHHIAGSELCHRGRSIVRTAVDSFEVASPNGSHLCLVFDPMREPLWLFRRRFGADKVTQPFLPITKAYLYLKLDNILVTFEDPSVIDSFVHGQLENLMSRKVLSGRTVWDLLAGQQLFQDHQDGKNHKYSAQHHLGEMIDLLGPVPKVLIERERNMRHWRWSPEARNPEGKLCNNAADFFGGPFFTKEREFMGHDLIAARNLADIAPECVINDDKTLFLSFMKRMLCWLPEDRAIAKELKEHPWLDFTRNGGS</sequence>
<evidence type="ECO:0000256" key="1">
    <source>
        <dbReference type="ARBA" id="ARBA00012513"/>
    </source>
</evidence>
<dbReference type="GO" id="GO:0005524">
    <property type="term" value="F:ATP binding"/>
    <property type="evidence" value="ECO:0007669"/>
    <property type="project" value="UniProtKB-KW"/>
</dbReference>
<dbReference type="InterPro" id="IPR000719">
    <property type="entry name" value="Prot_kinase_dom"/>
</dbReference>
<comment type="catalytic activity">
    <reaction evidence="7">
        <text>L-threonyl-[protein] + ATP = O-phospho-L-threonyl-[protein] + ADP + H(+)</text>
        <dbReference type="Rhea" id="RHEA:46608"/>
        <dbReference type="Rhea" id="RHEA-COMP:11060"/>
        <dbReference type="Rhea" id="RHEA-COMP:11605"/>
        <dbReference type="ChEBI" id="CHEBI:15378"/>
        <dbReference type="ChEBI" id="CHEBI:30013"/>
        <dbReference type="ChEBI" id="CHEBI:30616"/>
        <dbReference type="ChEBI" id="CHEBI:61977"/>
        <dbReference type="ChEBI" id="CHEBI:456216"/>
        <dbReference type="EC" id="2.7.11.1"/>
    </reaction>
</comment>
<dbReference type="AlphaFoldDB" id="S3DY41"/>
<dbReference type="RefSeq" id="XP_008076131.1">
    <property type="nucleotide sequence ID" value="XM_008077940.1"/>
</dbReference>
<dbReference type="InterPro" id="IPR051334">
    <property type="entry name" value="SRPK"/>
</dbReference>
<dbReference type="HOGENOM" id="CLU_000288_81_1_1"/>
<dbReference type="GO" id="GO:0000245">
    <property type="term" value="P:spliceosomal complex assembly"/>
    <property type="evidence" value="ECO:0007669"/>
    <property type="project" value="TreeGrafter"/>
</dbReference>
<evidence type="ECO:0000313" key="11">
    <source>
        <dbReference type="Proteomes" id="UP000016922"/>
    </source>
</evidence>
<comment type="catalytic activity">
    <reaction evidence="8">
        <text>L-seryl-[protein] + ATP = O-phospho-L-seryl-[protein] + ADP + H(+)</text>
        <dbReference type="Rhea" id="RHEA:17989"/>
        <dbReference type="Rhea" id="RHEA-COMP:9863"/>
        <dbReference type="Rhea" id="RHEA-COMP:11604"/>
        <dbReference type="ChEBI" id="CHEBI:15378"/>
        <dbReference type="ChEBI" id="CHEBI:29999"/>
        <dbReference type="ChEBI" id="CHEBI:30616"/>
        <dbReference type="ChEBI" id="CHEBI:83421"/>
        <dbReference type="ChEBI" id="CHEBI:456216"/>
        <dbReference type="EC" id="2.7.11.1"/>
    </reaction>
</comment>
<evidence type="ECO:0000256" key="7">
    <source>
        <dbReference type="ARBA" id="ARBA00047899"/>
    </source>
</evidence>
<evidence type="ECO:0000256" key="4">
    <source>
        <dbReference type="ARBA" id="ARBA00022741"/>
    </source>
</evidence>
<dbReference type="SUPFAM" id="SSF56112">
    <property type="entry name" value="Protein kinase-like (PK-like)"/>
    <property type="match status" value="1"/>
</dbReference>